<evidence type="ECO:0000313" key="2">
    <source>
        <dbReference type="EMBL" id="MDF4194198.1"/>
    </source>
</evidence>
<name>A0AAP3YEE0_BACAM</name>
<evidence type="ECO:0000259" key="1">
    <source>
        <dbReference type="Pfam" id="PF18813"/>
    </source>
</evidence>
<gene>
    <name evidence="2" type="ORF">PV946_10490</name>
</gene>
<dbReference type="RefSeq" id="WP_276351109.1">
    <property type="nucleotide sequence ID" value="NZ_JARKHX010000003.1"/>
</dbReference>
<organism evidence="2 3">
    <name type="scientific">Bacillus amyloliquefaciens</name>
    <name type="common">Bacillus velezensis</name>
    <dbReference type="NCBI Taxonomy" id="1390"/>
    <lineage>
        <taxon>Bacteria</taxon>
        <taxon>Bacillati</taxon>
        <taxon>Bacillota</taxon>
        <taxon>Bacilli</taxon>
        <taxon>Bacillales</taxon>
        <taxon>Bacillaceae</taxon>
        <taxon>Bacillus</taxon>
        <taxon>Bacillus amyloliquefaciens group</taxon>
    </lineage>
</organism>
<evidence type="ECO:0000313" key="3">
    <source>
        <dbReference type="Proteomes" id="UP001222377"/>
    </source>
</evidence>
<proteinExistence type="predicted"/>
<comment type="caution">
    <text evidence="2">The sequence shown here is derived from an EMBL/GenBank/DDBJ whole genome shotgun (WGS) entry which is preliminary data.</text>
</comment>
<protein>
    <submittedName>
        <fullName evidence="2">PBECR4 domain-containing protein</fullName>
    </submittedName>
</protein>
<dbReference type="AlphaFoldDB" id="A0AAP3YEE0"/>
<dbReference type="Pfam" id="PF18813">
    <property type="entry name" value="PBECR4"/>
    <property type="match status" value="1"/>
</dbReference>
<reference evidence="2" key="1">
    <citation type="submission" date="2023-02" db="EMBL/GenBank/DDBJ databases">
        <title>Draft Whole-Genome Sequences of Bacillus Strains of Potential Probiotic for Poultry.</title>
        <authorList>
            <person name="Ma L.M."/>
            <person name="Lopez-Guerra N."/>
            <person name="Zhang G."/>
        </authorList>
    </citation>
    <scope>NUCLEOTIDE SEQUENCE</scope>
    <source>
        <strain evidence="2">OSU1013-24</strain>
    </source>
</reference>
<feature type="domain" description="Phage-Barnase-EndoU-ColicinE5/D-RelE like nuclease 4" evidence="1">
    <location>
        <begin position="17"/>
        <end position="171"/>
    </location>
</feature>
<dbReference type="Proteomes" id="UP001222377">
    <property type="component" value="Unassembled WGS sequence"/>
</dbReference>
<accession>A0AAP3YEE0</accession>
<sequence length="223" mass="25993">MKQKPNLSKISLELLLKYYEQYLKPYRFTYTLSNGRTVNLTFEDEKFCHLLGIETVAIKKYKRKSHLTSPYKSVKGYRRIKEGKLTFKSLKQLEPNGFKSIKDKIIFFYLIPHILESPEIIIDYVQDPSVSLVNCKLMIFELLHGVYVHLGIEIEKGNAYFPRTFLVERITVKNDGTRFIANQPNLITIEKIEKSYVSNGEIISTIYPQKAKEISDSESEPQK</sequence>
<dbReference type="EMBL" id="JARKHX010000003">
    <property type="protein sequence ID" value="MDF4194198.1"/>
    <property type="molecule type" value="Genomic_DNA"/>
</dbReference>
<dbReference type="InterPro" id="IPR041420">
    <property type="entry name" value="PBECR4"/>
</dbReference>